<organism evidence="1 2">
    <name type="scientific">Oopsacas minuta</name>
    <dbReference type="NCBI Taxonomy" id="111878"/>
    <lineage>
        <taxon>Eukaryota</taxon>
        <taxon>Metazoa</taxon>
        <taxon>Porifera</taxon>
        <taxon>Hexactinellida</taxon>
        <taxon>Hexasterophora</taxon>
        <taxon>Lyssacinosida</taxon>
        <taxon>Leucopsacidae</taxon>
        <taxon>Oopsacas</taxon>
    </lineage>
</organism>
<proteinExistence type="predicted"/>
<keyword evidence="2" id="KW-1185">Reference proteome</keyword>
<sequence>MSDITILKLFIVKISRTLPKEDRDKFLPKLRSFCAKINLDFPAELSIQPNFLKLAEFAINSSCITPKDTDLLTQLLEETDNTKLRDELFGLEIGYHRKSHRRSSSYHTFTQPKKHVLHYTTQPNFCTDRKTEKIKFFDAPSRKHPPTFARSNSRTSCDVRERNDDTMLTDIQVITFCRHIGQSEWKQLGVIGFNLSLTEIQRIDYDERYMQDKLIKMFSVWKNLALGSSDYPPFTTLGLRQAAITAGLNGLVHRLKI</sequence>
<evidence type="ECO:0000313" key="2">
    <source>
        <dbReference type="Proteomes" id="UP001165289"/>
    </source>
</evidence>
<reference evidence="1 2" key="1">
    <citation type="journal article" date="2023" name="BMC Biol.">
        <title>The compact genome of the sponge Oopsacas minuta (Hexactinellida) is lacking key metazoan core genes.</title>
        <authorList>
            <person name="Santini S."/>
            <person name="Schenkelaars Q."/>
            <person name="Jourda C."/>
            <person name="Duchesne M."/>
            <person name="Belahbib H."/>
            <person name="Rocher C."/>
            <person name="Selva M."/>
            <person name="Riesgo A."/>
            <person name="Vervoort M."/>
            <person name="Leys S.P."/>
            <person name="Kodjabachian L."/>
            <person name="Le Bivic A."/>
            <person name="Borchiellini C."/>
            <person name="Claverie J.M."/>
            <person name="Renard E."/>
        </authorList>
    </citation>
    <scope>NUCLEOTIDE SEQUENCE [LARGE SCALE GENOMIC DNA]</scope>
    <source>
        <strain evidence="1">SPO-2</strain>
    </source>
</reference>
<gene>
    <name evidence="1" type="ORF">LOD99_8288</name>
</gene>
<dbReference type="Gene3D" id="1.10.533.10">
    <property type="entry name" value="Death Domain, Fas"/>
    <property type="match status" value="1"/>
</dbReference>
<dbReference type="AlphaFoldDB" id="A0AAV7JHQ0"/>
<evidence type="ECO:0008006" key="3">
    <source>
        <dbReference type="Google" id="ProtNLM"/>
    </source>
</evidence>
<evidence type="ECO:0000313" key="1">
    <source>
        <dbReference type="EMBL" id="KAI6647960.1"/>
    </source>
</evidence>
<comment type="caution">
    <text evidence="1">The sequence shown here is derived from an EMBL/GenBank/DDBJ whole genome shotgun (WGS) entry which is preliminary data.</text>
</comment>
<dbReference type="EMBL" id="JAKMXF010000334">
    <property type="protein sequence ID" value="KAI6647960.1"/>
    <property type="molecule type" value="Genomic_DNA"/>
</dbReference>
<dbReference type="SUPFAM" id="SSF47986">
    <property type="entry name" value="DEATH domain"/>
    <property type="match status" value="1"/>
</dbReference>
<accession>A0AAV7JHQ0</accession>
<dbReference type="Proteomes" id="UP001165289">
    <property type="component" value="Unassembled WGS sequence"/>
</dbReference>
<name>A0AAV7JHQ0_9METZ</name>
<dbReference type="InterPro" id="IPR011029">
    <property type="entry name" value="DEATH-like_dom_sf"/>
</dbReference>
<protein>
    <recommendedName>
        <fullName evidence="3">Death domain-containing protein</fullName>
    </recommendedName>
</protein>